<dbReference type="SUPFAM" id="SSF52540">
    <property type="entry name" value="P-loop containing nucleoside triphosphate hydrolases"/>
    <property type="match status" value="1"/>
</dbReference>
<dbReference type="RefSeq" id="XP_008229465.1">
    <property type="nucleotide sequence ID" value="XM_008231243.1"/>
</dbReference>
<reference evidence="2" key="1">
    <citation type="journal article" date="2012" name="Nat. Commun.">
        <title>The genome of Prunus mume.</title>
        <authorList>
            <person name="Zhang Q."/>
            <person name="Chen W."/>
            <person name="Sun L."/>
            <person name="Zhao F."/>
            <person name="Huang B."/>
            <person name="Yang W."/>
            <person name="Tao Y."/>
            <person name="Wang J."/>
            <person name="Yuan Z."/>
            <person name="Fan G."/>
            <person name="Xing Z."/>
            <person name="Han C."/>
            <person name="Pan H."/>
            <person name="Zhong X."/>
            <person name="Shi W."/>
            <person name="Liang X."/>
            <person name="Du D."/>
            <person name="Sun F."/>
            <person name="Xu Z."/>
            <person name="Hao R."/>
            <person name="Lv T."/>
            <person name="Lv Y."/>
            <person name="Zheng Z."/>
            <person name="Sun M."/>
            <person name="Luo L."/>
            <person name="Cai M."/>
            <person name="Gao Y."/>
            <person name="Wang J."/>
            <person name="Yin Y."/>
            <person name="Xu X."/>
            <person name="Cheng T."/>
            <person name="Wang J."/>
        </authorList>
    </citation>
    <scope>NUCLEOTIDE SEQUENCE [LARGE SCALE GENOMIC DNA]</scope>
</reference>
<evidence type="ECO:0000259" key="1">
    <source>
        <dbReference type="Pfam" id="PF00931"/>
    </source>
</evidence>
<organism evidence="2 3">
    <name type="scientific">Prunus mume</name>
    <name type="common">Japanese apricot</name>
    <name type="synonym">Armeniaca mume</name>
    <dbReference type="NCBI Taxonomy" id="102107"/>
    <lineage>
        <taxon>Eukaryota</taxon>
        <taxon>Viridiplantae</taxon>
        <taxon>Streptophyta</taxon>
        <taxon>Embryophyta</taxon>
        <taxon>Tracheophyta</taxon>
        <taxon>Spermatophyta</taxon>
        <taxon>Magnoliopsida</taxon>
        <taxon>eudicotyledons</taxon>
        <taxon>Gunneridae</taxon>
        <taxon>Pentapetalae</taxon>
        <taxon>rosids</taxon>
        <taxon>fabids</taxon>
        <taxon>Rosales</taxon>
        <taxon>Rosaceae</taxon>
        <taxon>Amygdaloideae</taxon>
        <taxon>Amygdaleae</taxon>
        <taxon>Prunus</taxon>
    </lineage>
</organism>
<dbReference type="PANTHER" id="PTHR19338:SF0">
    <property type="entry name" value="MITOCHONDRIAL IMPORT INNER MEMBRANE TRANSLOCASE SUBUNIT TIM13"/>
    <property type="match status" value="1"/>
</dbReference>
<accession>A0ABM0NT66</accession>
<reference evidence="3" key="2">
    <citation type="submission" date="2025-08" db="UniProtKB">
        <authorList>
            <consortium name="RefSeq"/>
        </authorList>
    </citation>
    <scope>IDENTIFICATION</scope>
</reference>
<feature type="domain" description="NB-ARC" evidence="1">
    <location>
        <begin position="158"/>
        <end position="299"/>
    </location>
</feature>
<dbReference type="Proteomes" id="UP000694861">
    <property type="component" value="Linkage group LG4"/>
</dbReference>
<dbReference type="GeneID" id="103328840"/>
<evidence type="ECO:0000313" key="3">
    <source>
        <dbReference type="RefSeq" id="XP_008229465.1"/>
    </source>
</evidence>
<dbReference type="InterPro" id="IPR027417">
    <property type="entry name" value="P-loop_NTPase"/>
</dbReference>
<keyword evidence="2" id="KW-1185">Reference proteome</keyword>
<dbReference type="Pfam" id="PF00931">
    <property type="entry name" value="NB-ARC"/>
    <property type="match status" value="1"/>
</dbReference>
<name>A0ABM0NT66_PRUMU</name>
<protein>
    <submittedName>
        <fullName evidence="3">Probable disease resistance protein At4g19060</fullName>
    </submittedName>
</protein>
<dbReference type="InterPro" id="IPR002182">
    <property type="entry name" value="NB-ARC"/>
</dbReference>
<gene>
    <name evidence="3" type="primary">LOC103328840</name>
</gene>
<dbReference type="PANTHER" id="PTHR19338">
    <property type="entry name" value="TRANSLOCASE OF INNER MITOCHONDRIAL MEMBRANE 13 HOMOLOG"/>
    <property type="match status" value="1"/>
</dbReference>
<proteinExistence type="predicted"/>
<sequence>MAGDVAQFLQKKFLASLRDTESELSGAVLISYLRAIKDIVIDIDTRRLREDYCRLFIQVLLDLTDAFTKCQVFSHEWKKHSHHKTHLIFSHLSLTKMYFARKMKKRLAAIKGIFEDEFMKKEEIIYDLRESSSRPDPEENLIHHRQRFEAEVVGFDEELRKIGNFLLKSLPSSGAGFAAVGIVGMAGAGKTTLVREFLSWWIVQGEFSPIIWLCLSNIIKENKQAEEEIEVSIVKRMLSKLDHDAVVDGDGIIQEEEKTVSSNNKSGHLLAALLERLNQHLSDKRYLIVLDDVWHMNDFYSDLGHRQQLLQDQEGDKKVGNRLSHGLPKGSGGAVIVTTFGPTKLLGYI</sequence>
<evidence type="ECO:0000313" key="2">
    <source>
        <dbReference type="Proteomes" id="UP000694861"/>
    </source>
</evidence>
<dbReference type="Gene3D" id="3.40.50.300">
    <property type="entry name" value="P-loop containing nucleotide triphosphate hydrolases"/>
    <property type="match status" value="1"/>
</dbReference>